<evidence type="ECO:0000313" key="2">
    <source>
        <dbReference type="Proteomes" id="UP000024635"/>
    </source>
</evidence>
<dbReference type="AlphaFoldDB" id="A0A016WSR2"/>
<dbReference type="Proteomes" id="UP000024635">
    <property type="component" value="Unassembled WGS sequence"/>
</dbReference>
<reference evidence="2" key="1">
    <citation type="journal article" date="2015" name="Nat. Genet.">
        <title>The genome and transcriptome of the zoonotic hookworm Ancylostoma ceylanicum identify infection-specific gene families.</title>
        <authorList>
            <person name="Schwarz E.M."/>
            <person name="Hu Y."/>
            <person name="Antoshechkin I."/>
            <person name="Miller M.M."/>
            <person name="Sternberg P.W."/>
            <person name="Aroian R.V."/>
        </authorList>
    </citation>
    <scope>NUCLEOTIDE SEQUENCE</scope>
    <source>
        <strain evidence="2">HY135</strain>
    </source>
</reference>
<name>A0A016WSR2_9BILA</name>
<sequence>MGLIKGSAHGKIRSEHFDSFEKPLDLGSSFAVQAALQVSLYLSEIRSPRTRWTCFSADCTYAFSRLHSLALEHRNLFGARRGLSTDLLAKPAFLKRIALLSPGNYSVLTNFQFYSVFDKCNCFALVLYSYYG</sequence>
<accession>A0A016WSR2</accession>
<comment type="caution">
    <text evidence="1">The sequence shown here is derived from an EMBL/GenBank/DDBJ whole genome shotgun (WGS) entry which is preliminary data.</text>
</comment>
<organism evidence="1 2">
    <name type="scientific">Ancylostoma ceylanicum</name>
    <dbReference type="NCBI Taxonomy" id="53326"/>
    <lineage>
        <taxon>Eukaryota</taxon>
        <taxon>Metazoa</taxon>
        <taxon>Ecdysozoa</taxon>
        <taxon>Nematoda</taxon>
        <taxon>Chromadorea</taxon>
        <taxon>Rhabditida</taxon>
        <taxon>Rhabditina</taxon>
        <taxon>Rhabditomorpha</taxon>
        <taxon>Strongyloidea</taxon>
        <taxon>Ancylostomatidae</taxon>
        <taxon>Ancylostomatinae</taxon>
        <taxon>Ancylostoma</taxon>
    </lineage>
</organism>
<proteinExistence type="predicted"/>
<evidence type="ECO:0000313" key="1">
    <source>
        <dbReference type="EMBL" id="EYC42869.1"/>
    </source>
</evidence>
<keyword evidence="2" id="KW-1185">Reference proteome</keyword>
<dbReference type="EMBL" id="JARK01000114">
    <property type="protein sequence ID" value="EYC42869.1"/>
    <property type="molecule type" value="Genomic_DNA"/>
</dbReference>
<gene>
    <name evidence="1" type="primary">Acey_s0514.g2769</name>
    <name evidence="1" type="ORF">Y032_0514g2769</name>
</gene>
<protein>
    <submittedName>
        <fullName evidence="1">Uncharacterized protein</fullName>
    </submittedName>
</protein>